<feature type="region of interest" description="Disordered" evidence="1">
    <location>
        <begin position="1"/>
        <end position="43"/>
    </location>
</feature>
<dbReference type="Proteomes" id="UP000019804">
    <property type="component" value="Unassembled WGS sequence"/>
</dbReference>
<dbReference type="RefSeq" id="XP_040636364.1">
    <property type="nucleotide sequence ID" value="XM_040782583.1"/>
</dbReference>
<reference evidence="3" key="1">
    <citation type="journal article" date="2014" name="Nat. Commun.">
        <title>Genomic adaptations of the halophilic Dead Sea filamentous fungus Eurotium rubrum.</title>
        <authorList>
            <person name="Kis-Papo T."/>
            <person name="Weig A.R."/>
            <person name="Riley R."/>
            <person name="Persoh D."/>
            <person name="Salamov A."/>
            <person name="Sun H."/>
            <person name="Lipzen A."/>
            <person name="Wasser S.P."/>
            <person name="Rambold G."/>
            <person name="Grigoriev I.V."/>
            <person name="Nevo E."/>
        </authorList>
    </citation>
    <scope>NUCLEOTIDE SEQUENCE [LARGE SCALE GENOMIC DNA]</scope>
    <source>
        <strain evidence="3">CBS 135680</strain>
    </source>
</reference>
<gene>
    <name evidence="2" type="ORF">EURHEDRAFT_415031</name>
</gene>
<sequence length="113" mass="12578">MPTDYDGDSQMASSPESGTRTPTMTNPPAIHSSELSPPGSQHMERTADLGAFEKGDSAAAAQWKQQKVKPGEWKSKRAEDEAQRAMEFVVDRDFSLKEFGDPFDERDMDEKLP</sequence>
<evidence type="ECO:0000256" key="1">
    <source>
        <dbReference type="SAM" id="MobiDB-lite"/>
    </source>
</evidence>
<evidence type="ECO:0000313" key="2">
    <source>
        <dbReference type="EMBL" id="EYE92676.1"/>
    </source>
</evidence>
<dbReference type="OrthoDB" id="5377039at2759"/>
<feature type="region of interest" description="Disordered" evidence="1">
    <location>
        <begin position="55"/>
        <end position="81"/>
    </location>
</feature>
<feature type="compositionally biased region" description="Polar residues" evidence="1">
    <location>
        <begin position="10"/>
        <end position="26"/>
    </location>
</feature>
<accession>A0A017S762</accession>
<proteinExistence type="predicted"/>
<evidence type="ECO:0000313" key="3">
    <source>
        <dbReference type="Proteomes" id="UP000019804"/>
    </source>
</evidence>
<dbReference type="EMBL" id="KK088435">
    <property type="protein sequence ID" value="EYE92676.1"/>
    <property type="molecule type" value="Genomic_DNA"/>
</dbReference>
<protein>
    <submittedName>
        <fullName evidence="2">Uncharacterized protein</fullName>
    </submittedName>
</protein>
<name>A0A017S762_ASPRC</name>
<dbReference type="AlphaFoldDB" id="A0A017S762"/>
<feature type="compositionally biased region" description="Basic and acidic residues" evidence="1">
    <location>
        <begin position="69"/>
        <end position="81"/>
    </location>
</feature>
<organism evidence="2 3">
    <name type="scientific">Aspergillus ruber (strain CBS 135680)</name>
    <dbReference type="NCBI Taxonomy" id="1388766"/>
    <lineage>
        <taxon>Eukaryota</taxon>
        <taxon>Fungi</taxon>
        <taxon>Dikarya</taxon>
        <taxon>Ascomycota</taxon>
        <taxon>Pezizomycotina</taxon>
        <taxon>Eurotiomycetes</taxon>
        <taxon>Eurotiomycetidae</taxon>
        <taxon>Eurotiales</taxon>
        <taxon>Aspergillaceae</taxon>
        <taxon>Aspergillus</taxon>
        <taxon>Aspergillus subgen. Aspergillus</taxon>
    </lineage>
</organism>
<keyword evidence="3" id="KW-1185">Reference proteome</keyword>
<dbReference type="GeneID" id="63697707"/>
<dbReference type="HOGENOM" id="CLU_115980_0_0_1"/>
<dbReference type="STRING" id="1388766.A0A017S762"/>